<sequence>MANNPGAKKAIRKIARRTEVNTARRSRVRTFLRKFEDAIAKGDVAVAKAAFVEAQSELMRAVSKGVVHPNTGSRKVSRLAARLKKLDKAAA</sequence>
<name>A0A290MNN1_CAUVI</name>
<dbReference type="HAMAP" id="MF_00500">
    <property type="entry name" value="Ribosomal_bS20"/>
    <property type="match status" value="1"/>
</dbReference>
<dbReference type="PANTHER" id="PTHR33398">
    <property type="entry name" value="30S RIBOSOMAL PROTEIN S20"/>
    <property type="match status" value="1"/>
</dbReference>
<evidence type="ECO:0000256" key="7">
    <source>
        <dbReference type="ARBA" id="ARBA00035136"/>
    </source>
</evidence>
<organism evidence="9 10">
    <name type="scientific">Caulobacter vibrioides</name>
    <name type="common">Caulobacter crescentus</name>
    <dbReference type="NCBI Taxonomy" id="155892"/>
    <lineage>
        <taxon>Bacteria</taxon>
        <taxon>Pseudomonadati</taxon>
        <taxon>Pseudomonadota</taxon>
        <taxon>Alphaproteobacteria</taxon>
        <taxon>Caulobacterales</taxon>
        <taxon>Caulobacteraceae</taxon>
        <taxon>Caulobacter</taxon>
    </lineage>
</organism>
<evidence type="ECO:0000256" key="6">
    <source>
        <dbReference type="ARBA" id="ARBA00023274"/>
    </source>
</evidence>
<dbReference type="GO" id="GO:0015935">
    <property type="term" value="C:small ribosomal subunit"/>
    <property type="evidence" value="ECO:0007669"/>
    <property type="project" value="TreeGrafter"/>
</dbReference>
<evidence type="ECO:0000256" key="2">
    <source>
        <dbReference type="ARBA" id="ARBA00007634"/>
    </source>
</evidence>
<evidence type="ECO:0000313" key="9">
    <source>
        <dbReference type="EMBL" id="ATC33599.1"/>
    </source>
</evidence>
<dbReference type="GO" id="GO:0070181">
    <property type="term" value="F:small ribosomal subunit rRNA binding"/>
    <property type="evidence" value="ECO:0007669"/>
    <property type="project" value="TreeGrafter"/>
</dbReference>
<dbReference type="Proteomes" id="UP000217311">
    <property type="component" value="Chromosome"/>
</dbReference>
<dbReference type="EMBL" id="CP023315">
    <property type="protein sequence ID" value="ATC33599.1"/>
    <property type="molecule type" value="Genomic_DNA"/>
</dbReference>
<dbReference type="PANTHER" id="PTHR33398:SF1">
    <property type="entry name" value="SMALL RIBOSOMAL SUBUNIT PROTEIN BS20C"/>
    <property type="match status" value="1"/>
</dbReference>
<dbReference type="NCBIfam" id="TIGR00029">
    <property type="entry name" value="S20"/>
    <property type="match status" value="1"/>
</dbReference>
<evidence type="ECO:0000256" key="3">
    <source>
        <dbReference type="ARBA" id="ARBA00022730"/>
    </source>
</evidence>
<comment type="function">
    <text evidence="1 8">Binds directly to 16S ribosomal RNA.</text>
</comment>
<dbReference type="GO" id="GO:0005829">
    <property type="term" value="C:cytosol"/>
    <property type="evidence" value="ECO:0007669"/>
    <property type="project" value="TreeGrafter"/>
</dbReference>
<evidence type="ECO:0000313" key="10">
    <source>
        <dbReference type="Proteomes" id="UP000217311"/>
    </source>
</evidence>
<accession>A0A290MNN1</accession>
<dbReference type="SMR" id="A0A290MNN1"/>
<dbReference type="AlphaFoldDB" id="A0A290MNN1"/>
<dbReference type="SUPFAM" id="SSF46992">
    <property type="entry name" value="Ribosomal protein S20"/>
    <property type="match status" value="1"/>
</dbReference>
<reference evidence="10" key="1">
    <citation type="submission" date="2017-09" db="EMBL/GenBank/DDBJ databases">
        <title>Genome evolution observed in wild isolates of Caulobacter crescentus.</title>
        <authorList>
            <person name="Ely B."/>
            <person name="Wilson K."/>
            <person name="Scott D."/>
        </authorList>
    </citation>
    <scope>NUCLEOTIDE SEQUENCE [LARGE SCALE GENOMIC DNA]</scope>
    <source>
        <strain evidence="10">CB13b1a</strain>
    </source>
</reference>
<dbReference type="Pfam" id="PF01649">
    <property type="entry name" value="Ribosomal_S20p"/>
    <property type="match status" value="1"/>
</dbReference>
<gene>
    <name evidence="8" type="primary">rpsT</name>
    <name evidence="9" type="ORF">CA606_15360</name>
</gene>
<dbReference type="GO" id="GO:0006412">
    <property type="term" value="P:translation"/>
    <property type="evidence" value="ECO:0007669"/>
    <property type="project" value="UniProtKB-UniRule"/>
</dbReference>
<evidence type="ECO:0000256" key="4">
    <source>
        <dbReference type="ARBA" id="ARBA00022884"/>
    </source>
</evidence>
<dbReference type="GO" id="GO:0003735">
    <property type="term" value="F:structural constituent of ribosome"/>
    <property type="evidence" value="ECO:0007669"/>
    <property type="project" value="InterPro"/>
</dbReference>
<dbReference type="RefSeq" id="WP_004617408.1">
    <property type="nucleotide sequence ID" value="NZ_CP023313.2"/>
</dbReference>
<evidence type="ECO:0000256" key="5">
    <source>
        <dbReference type="ARBA" id="ARBA00022980"/>
    </source>
</evidence>
<dbReference type="InterPro" id="IPR002583">
    <property type="entry name" value="Ribosomal_bS20"/>
</dbReference>
<dbReference type="Gene3D" id="1.20.58.110">
    <property type="entry name" value="Ribosomal protein S20"/>
    <property type="match status" value="1"/>
</dbReference>
<dbReference type="OMA" id="GVIHKNA"/>
<dbReference type="InterPro" id="IPR036510">
    <property type="entry name" value="Ribosomal_bS20_sf"/>
</dbReference>
<keyword evidence="5 8" id="KW-0689">Ribosomal protein</keyword>
<protein>
    <recommendedName>
        <fullName evidence="7 8">Small ribosomal subunit protein bS20</fullName>
    </recommendedName>
</protein>
<comment type="similarity">
    <text evidence="2 8">Belongs to the bacterial ribosomal protein bS20 family.</text>
</comment>
<keyword evidence="4 8" id="KW-0694">RNA-binding</keyword>
<proteinExistence type="inferred from homology"/>
<dbReference type="FunFam" id="1.20.58.110:FF:000001">
    <property type="entry name" value="30S ribosomal protein S20"/>
    <property type="match status" value="1"/>
</dbReference>
<keyword evidence="3 8" id="KW-0699">rRNA-binding</keyword>
<evidence type="ECO:0000256" key="1">
    <source>
        <dbReference type="ARBA" id="ARBA00003134"/>
    </source>
</evidence>
<evidence type="ECO:0000256" key="8">
    <source>
        <dbReference type="HAMAP-Rule" id="MF_00500"/>
    </source>
</evidence>
<keyword evidence="6 8" id="KW-0687">Ribonucleoprotein</keyword>